<dbReference type="InterPro" id="IPR056924">
    <property type="entry name" value="SH3_Tf2-1"/>
</dbReference>
<dbReference type="EMBL" id="NCKW01009469">
    <property type="protein sequence ID" value="POM67145.1"/>
    <property type="molecule type" value="Genomic_DNA"/>
</dbReference>
<dbReference type="Pfam" id="PF17921">
    <property type="entry name" value="Integrase_H2C2"/>
    <property type="match status" value="1"/>
</dbReference>
<keyword evidence="10" id="KW-0233">DNA recombination</keyword>
<feature type="domain" description="Integrase catalytic" evidence="11">
    <location>
        <begin position="217"/>
        <end position="380"/>
    </location>
</feature>
<dbReference type="PANTHER" id="PTHR37984">
    <property type="entry name" value="PROTEIN CBG26694"/>
    <property type="match status" value="1"/>
</dbReference>
<reference evidence="12 13" key="1">
    <citation type="journal article" date="2017" name="Genome Biol. Evol.">
        <title>Phytophthora megakarya and P. palmivora, closely related causal agents of cacao black pod rot, underwent increases in genome sizes and gene numbers by different mechanisms.</title>
        <authorList>
            <person name="Ali S.S."/>
            <person name="Shao J."/>
            <person name="Lary D.J."/>
            <person name="Kronmiller B."/>
            <person name="Shen D."/>
            <person name="Strem M.D."/>
            <person name="Amoako-Attah I."/>
            <person name="Akrofi A.Y."/>
            <person name="Begoude B.A."/>
            <person name="Ten Hoopen G.M."/>
            <person name="Coulibaly K."/>
            <person name="Kebe B.I."/>
            <person name="Melnick R.L."/>
            <person name="Guiltinan M.J."/>
            <person name="Tyler B.M."/>
            <person name="Meinhardt L.W."/>
            <person name="Bailey B.A."/>
        </authorList>
    </citation>
    <scope>NUCLEOTIDE SEQUENCE [LARGE SCALE GENOMIC DNA]</scope>
    <source>
        <strain evidence="13">sbr112.9</strain>
    </source>
</reference>
<dbReference type="Gene3D" id="3.30.420.10">
    <property type="entry name" value="Ribonuclease H-like superfamily/Ribonuclease H"/>
    <property type="match status" value="1"/>
</dbReference>
<dbReference type="Gene3D" id="1.10.340.70">
    <property type="match status" value="1"/>
</dbReference>
<dbReference type="InterPro" id="IPR050951">
    <property type="entry name" value="Retrovirus_Pol_polyprotein"/>
</dbReference>
<evidence type="ECO:0000256" key="7">
    <source>
        <dbReference type="ARBA" id="ARBA00022918"/>
    </source>
</evidence>
<dbReference type="AlphaFoldDB" id="A0A2P4XNJ8"/>
<dbReference type="PANTHER" id="PTHR37984:SF5">
    <property type="entry name" value="PROTEIN NYNRIN-LIKE"/>
    <property type="match status" value="1"/>
</dbReference>
<dbReference type="OrthoDB" id="102286at2759"/>
<keyword evidence="1" id="KW-0645">Protease</keyword>
<evidence type="ECO:0000256" key="8">
    <source>
        <dbReference type="ARBA" id="ARBA00022932"/>
    </source>
</evidence>
<dbReference type="GO" id="GO:0015074">
    <property type="term" value="P:DNA integration"/>
    <property type="evidence" value="ECO:0007669"/>
    <property type="project" value="UniProtKB-KW"/>
</dbReference>
<evidence type="ECO:0000256" key="10">
    <source>
        <dbReference type="ARBA" id="ARBA00023172"/>
    </source>
</evidence>
<dbReference type="InterPro" id="IPR012337">
    <property type="entry name" value="RNaseH-like_sf"/>
</dbReference>
<evidence type="ECO:0000259" key="11">
    <source>
        <dbReference type="PROSITE" id="PS50994"/>
    </source>
</evidence>
<evidence type="ECO:0000313" key="12">
    <source>
        <dbReference type="EMBL" id="POM67145.1"/>
    </source>
</evidence>
<proteinExistence type="predicted"/>
<dbReference type="PROSITE" id="PS50994">
    <property type="entry name" value="INTEGRASE"/>
    <property type="match status" value="1"/>
</dbReference>
<protein>
    <submittedName>
        <fullName evidence="12">Polyprotein</fullName>
    </submittedName>
</protein>
<dbReference type="Proteomes" id="UP000237271">
    <property type="component" value="Unassembled WGS sequence"/>
</dbReference>
<evidence type="ECO:0000313" key="13">
    <source>
        <dbReference type="Proteomes" id="UP000237271"/>
    </source>
</evidence>
<dbReference type="GO" id="GO:0003677">
    <property type="term" value="F:DNA binding"/>
    <property type="evidence" value="ECO:0007669"/>
    <property type="project" value="UniProtKB-KW"/>
</dbReference>
<evidence type="ECO:0000256" key="9">
    <source>
        <dbReference type="ARBA" id="ARBA00023125"/>
    </source>
</evidence>
<evidence type="ECO:0000256" key="4">
    <source>
        <dbReference type="ARBA" id="ARBA00022801"/>
    </source>
</evidence>
<keyword evidence="7" id="KW-0695">RNA-directed DNA polymerase</keyword>
<keyword evidence="8" id="KW-0808">Transferase</keyword>
<evidence type="ECO:0000256" key="2">
    <source>
        <dbReference type="ARBA" id="ARBA00022723"/>
    </source>
</evidence>
<keyword evidence="3" id="KW-0064">Aspartyl protease</keyword>
<dbReference type="GO" id="GO:0004190">
    <property type="term" value="F:aspartic-type endopeptidase activity"/>
    <property type="evidence" value="ECO:0007669"/>
    <property type="project" value="UniProtKB-KW"/>
</dbReference>
<gene>
    <name evidence="12" type="ORF">PHPALM_16902</name>
</gene>
<keyword evidence="8" id="KW-0239">DNA-directed DNA polymerase</keyword>
<name>A0A2P4XNJ8_9STRA</name>
<keyword evidence="2" id="KW-0479">Metal-binding</keyword>
<sequence length="525" mass="59708">MRLLSFGYIAWTNHQSSRLLTKALLFTQKMENPRWYDILPECQSKFSYLPGAKNGIADALSRRSDLQPETKFFHDLSVTSFDDTSFSLALSEVTLNTELIVSIKTAYAKDREVQAILAAIKRRANQRLSVNTARNTDATPKSRVVVPNDSKLRMKIISECHDSNYGGHPGAERTYLSLARSWYWSKMSKSIQKFIADCESCRRNKPRLTKPPGLLEPLRIPDERWRSISIDFITDLPKTEHGFDSIWVVVDRLTKRCHFVSTTKKVTAEGVACLFIDNVWKHHGMPTNIVSDRDRKFISSFWQCIFKSIGAKLTMTVAHRAQGDGQTERVNRTLEEYLRCFVGPLQDDWDIHLANAEFAVNSTVNSSTKLAPFEVDLGYVPLNPLQIATESLEAVPVSRCGTEFHERQAAILLRYREALSESQERMRDVYDRNRVEQVFNVGDRVYLSTKHLDPKHTGLPNSTKFGPKWVGPYTVVCKVHNHAYELNIQAGNKLHPVFNTGSLKPYKEPSRLSNPNDVILADGSV</sequence>
<dbReference type="InterPro" id="IPR041588">
    <property type="entry name" value="Integrase_H2C2"/>
</dbReference>
<evidence type="ECO:0000256" key="5">
    <source>
        <dbReference type="ARBA" id="ARBA00022842"/>
    </source>
</evidence>
<keyword evidence="9" id="KW-0238">DNA-binding</keyword>
<dbReference type="FunFam" id="1.10.340.70:FF:000001">
    <property type="entry name" value="Retrovirus-related Pol polyprotein from transposon gypsy-like Protein"/>
    <property type="match status" value="1"/>
</dbReference>
<evidence type="ECO:0000256" key="6">
    <source>
        <dbReference type="ARBA" id="ARBA00022908"/>
    </source>
</evidence>
<dbReference type="GO" id="GO:0003887">
    <property type="term" value="F:DNA-directed DNA polymerase activity"/>
    <property type="evidence" value="ECO:0007669"/>
    <property type="project" value="UniProtKB-KW"/>
</dbReference>
<dbReference type="GO" id="GO:0006310">
    <property type="term" value="P:DNA recombination"/>
    <property type="evidence" value="ECO:0007669"/>
    <property type="project" value="UniProtKB-KW"/>
</dbReference>
<accession>A0A2P4XNJ8</accession>
<keyword evidence="6" id="KW-0229">DNA integration</keyword>
<dbReference type="GO" id="GO:0003964">
    <property type="term" value="F:RNA-directed DNA polymerase activity"/>
    <property type="evidence" value="ECO:0007669"/>
    <property type="project" value="UniProtKB-KW"/>
</dbReference>
<organism evidence="12 13">
    <name type="scientific">Phytophthora palmivora</name>
    <dbReference type="NCBI Taxonomy" id="4796"/>
    <lineage>
        <taxon>Eukaryota</taxon>
        <taxon>Sar</taxon>
        <taxon>Stramenopiles</taxon>
        <taxon>Oomycota</taxon>
        <taxon>Peronosporomycetes</taxon>
        <taxon>Peronosporales</taxon>
        <taxon>Peronosporaceae</taxon>
        <taxon>Phytophthora</taxon>
    </lineage>
</organism>
<dbReference type="SUPFAM" id="SSF53098">
    <property type="entry name" value="Ribonuclease H-like"/>
    <property type="match status" value="1"/>
</dbReference>
<dbReference type="InterPro" id="IPR036397">
    <property type="entry name" value="RNaseH_sf"/>
</dbReference>
<dbReference type="GO" id="GO:0046872">
    <property type="term" value="F:metal ion binding"/>
    <property type="evidence" value="ECO:0007669"/>
    <property type="project" value="UniProtKB-KW"/>
</dbReference>
<dbReference type="InterPro" id="IPR001584">
    <property type="entry name" value="Integrase_cat-core"/>
</dbReference>
<dbReference type="GO" id="GO:0006508">
    <property type="term" value="P:proteolysis"/>
    <property type="evidence" value="ECO:0007669"/>
    <property type="project" value="UniProtKB-KW"/>
</dbReference>
<keyword evidence="13" id="KW-1185">Reference proteome</keyword>
<evidence type="ECO:0000256" key="1">
    <source>
        <dbReference type="ARBA" id="ARBA00022670"/>
    </source>
</evidence>
<keyword evidence="5" id="KW-0460">Magnesium</keyword>
<comment type="caution">
    <text evidence="12">The sequence shown here is derived from an EMBL/GenBank/DDBJ whole genome shotgun (WGS) entry which is preliminary data.</text>
</comment>
<keyword evidence="4" id="KW-0378">Hydrolase</keyword>
<keyword evidence="8" id="KW-0548">Nucleotidyltransferase</keyword>
<dbReference type="Pfam" id="PF24626">
    <property type="entry name" value="SH3_Tf2-1"/>
    <property type="match status" value="1"/>
</dbReference>
<evidence type="ECO:0000256" key="3">
    <source>
        <dbReference type="ARBA" id="ARBA00022750"/>
    </source>
</evidence>